<comment type="similarity">
    <text evidence="1">Belongs to the LysR transcriptional regulatory family.</text>
</comment>
<evidence type="ECO:0000313" key="7">
    <source>
        <dbReference type="Proteomes" id="UP000826462"/>
    </source>
</evidence>
<evidence type="ECO:0000313" key="6">
    <source>
        <dbReference type="EMBL" id="QYD70761.1"/>
    </source>
</evidence>
<accession>A0ABX8UP37</accession>
<dbReference type="CDD" id="cd08471">
    <property type="entry name" value="PBP2_CrgA_like_2"/>
    <property type="match status" value="1"/>
</dbReference>
<dbReference type="InterPro" id="IPR036390">
    <property type="entry name" value="WH_DNA-bd_sf"/>
</dbReference>
<dbReference type="Pfam" id="PF00126">
    <property type="entry name" value="HTH_1"/>
    <property type="match status" value="1"/>
</dbReference>
<dbReference type="InterPro" id="IPR000847">
    <property type="entry name" value="LysR_HTH_N"/>
</dbReference>
<dbReference type="InterPro" id="IPR058163">
    <property type="entry name" value="LysR-type_TF_proteobact-type"/>
</dbReference>
<keyword evidence="3" id="KW-0238">DNA-binding</keyword>
<keyword evidence="4" id="KW-0804">Transcription</keyword>
<dbReference type="Gene3D" id="3.40.190.290">
    <property type="match status" value="1"/>
</dbReference>
<dbReference type="PANTHER" id="PTHR30537:SF5">
    <property type="entry name" value="HTH-TYPE TRANSCRIPTIONAL ACTIVATOR TTDR-RELATED"/>
    <property type="match status" value="1"/>
</dbReference>
<dbReference type="PANTHER" id="PTHR30537">
    <property type="entry name" value="HTH-TYPE TRANSCRIPTIONAL REGULATOR"/>
    <property type="match status" value="1"/>
</dbReference>
<feature type="domain" description="HTH lysR-type" evidence="5">
    <location>
        <begin position="1"/>
        <end position="53"/>
    </location>
</feature>
<dbReference type="Proteomes" id="UP000826462">
    <property type="component" value="Chromosome 1"/>
</dbReference>
<sequence length="292" mass="32145">MTILVAAVDRGSLSAASRQLGIPLATVSRRISELEKHLGIRLLLRGNRRLVLTDAGQSYVASCRSIMEDVAEVERKAAGEYLAPRGELVISVPLVMGRIHGLPVIAEFIRAYSDIRVRVQLTDRKVNLIEEHVDVALRTGELPDSGMIAIRVGLIRQVLCASPSYLANRSTPIEPADLALFDCVGYEDVTPGTSWEFRNRDGLQTVSVTWRLMVNSIEGAVAAAEQGAGIARVLSYQIDQQMKSGSLVTLLEEYELPKTPVSLIYPSQKQVPLKLRAFLDFASPRLRQRLEG</sequence>
<keyword evidence="2" id="KW-0805">Transcription regulation</keyword>
<organism evidence="6 7">
    <name type="scientific">Paraburkholderia edwinii</name>
    <dbReference type="NCBI Taxonomy" id="2861782"/>
    <lineage>
        <taxon>Bacteria</taxon>
        <taxon>Pseudomonadati</taxon>
        <taxon>Pseudomonadota</taxon>
        <taxon>Betaproteobacteria</taxon>
        <taxon>Burkholderiales</taxon>
        <taxon>Burkholderiaceae</taxon>
        <taxon>Paraburkholderia</taxon>
    </lineage>
</organism>
<reference evidence="6 7" key="1">
    <citation type="submission" date="2021-07" db="EMBL/GenBank/DDBJ databases">
        <title>Paraburkholderia edwinii protects Aspergillus sp. from phenazines by acting as a toxin sponge.</title>
        <authorList>
            <person name="Dahlstrom K.M."/>
            <person name="Newman D.K."/>
        </authorList>
    </citation>
    <scope>NUCLEOTIDE SEQUENCE [LARGE SCALE GENOMIC DNA]</scope>
    <source>
        <strain evidence="6 7">Pe01</strain>
    </source>
</reference>
<dbReference type="InterPro" id="IPR036388">
    <property type="entry name" value="WH-like_DNA-bd_sf"/>
</dbReference>
<protein>
    <submittedName>
        <fullName evidence="6">LysR family transcriptional regulator</fullName>
    </submittedName>
</protein>
<keyword evidence="7" id="KW-1185">Reference proteome</keyword>
<name>A0ABX8UP37_9BURK</name>
<proteinExistence type="inferred from homology"/>
<dbReference type="SUPFAM" id="SSF46785">
    <property type="entry name" value="Winged helix' DNA-binding domain"/>
    <property type="match status" value="1"/>
</dbReference>
<dbReference type="Gene3D" id="1.10.10.10">
    <property type="entry name" value="Winged helix-like DNA-binding domain superfamily/Winged helix DNA-binding domain"/>
    <property type="match status" value="1"/>
</dbReference>
<dbReference type="PROSITE" id="PS50931">
    <property type="entry name" value="HTH_LYSR"/>
    <property type="match status" value="1"/>
</dbReference>
<dbReference type="EMBL" id="CP080095">
    <property type="protein sequence ID" value="QYD70761.1"/>
    <property type="molecule type" value="Genomic_DNA"/>
</dbReference>
<gene>
    <name evidence="6" type="ORF">KZJ38_01755</name>
</gene>
<evidence type="ECO:0000256" key="3">
    <source>
        <dbReference type="ARBA" id="ARBA00023125"/>
    </source>
</evidence>
<dbReference type="Pfam" id="PF03466">
    <property type="entry name" value="LysR_substrate"/>
    <property type="match status" value="1"/>
</dbReference>
<dbReference type="SUPFAM" id="SSF53850">
    <property type="entry name" value="Periplasmic binding protein-like II"/>
    <property type="match status" value="1"/>
</dbReference>
<evidence type="ECO:0000256" key="1">
    <source>
        <dbReference type="ARBA" id="ARBA00009437"/>
    </source>
</evidence>
<dbReference type="InterPro" id="IPR005119">
    <property type="entry name" value="LysR_subst-bd"/>
</dbReference>
<evidence type="ECO:0000256" key="2">
    <source>
        <dbReference type="ARBA" id="ARBA00023015"/>
    </source>
</evidence>
<evidence type="ECO:0000259" key="5">
    <source>
        <dbReference type="PROSITE" id="PS50931"/>
    </source>
</evidence>
<evidence type="ECO:0000256" key="4">
    <source>
        <dbReference type="ARBA" id="ARBA00023163"/>
    </source>
</evidence>